<dbReference type="OrthoDB" id="156233at2157"/>
<protein>
    <recommendedName>
        <fullName evidence="1">Bacterioopsin transcriptional activator GAF and HTH associated domain-containing protein</fullName>
    </recommendedName>
</protein>
<dbReference type="RefSeq" id="WP_188980389.1">
    <property type="nucleotide sequence ID" value="NZ_BMPG01000005.1"/>
</dbReference>
<proteinExistence type="predicted"/>
<dbReference type="Proteomes" id="UP000607197">
    <property type="component" value="Unassembled WGS sequence"/>
</dbReference>
<sequence>MSLVATFTVPGAQFLLTRALPADDVRVELDRVESLGCDALALHFWVHGDVAPDTFAERLAADAVVRDVVALDTLDGQVLFRAECIHDDSSLLDLLLDTDADVLTAAGTTDATRFVVRFPSEPAVDAFLTATERHRLPVDGIQTFSAADDFDDTRGFDIVGYLFDLGYFDPFDPPSLDDVATSLAVTPDDVRDAYDRVKP</sequence>
<dbReference type="AlphaFoldDB" id="A0A830FQB2"/>
<dbReference type="EMBL" id="BMPG01000005">
    <property type="protein sequence ID" value="GGL69997.1"/>
    <property type="molecule type" value="Genomic_DNA"/>
</dbReference>
<evidence type="ECO:0000259" key="1">
    <source>
        <dbReference type="Pfam" id="PF15915"/>
    </source>
</evidence>
<accession>A0A830FQB2</accession>
<feature type="domain" description="Bacterioopsin transcriptional activator GAF and HTH associated" evidence="1">
    <location>
        <begin position="6"/>
        <end position="133"/>
    </location>
</feature>
<gene>
    <name evidence="2" type="ORF">GCM10009039_30030</name>
</gene>
<dbReference type="InterPro" id="IPR031803">
    <property type="entry name" value="BAT_GAF/HTH-assoc"/>
</dbReference>
<name>A0A830FQB2_9EURY</name>
<evidence type="ECO:0000313" key="3">
    <source>
        <dbReference type="Proteomes" id="UP000607197"/>
    </source>
</evidence>
<evidence type="ECO:0000313" key="2">
    <source>
        <dbReference type="EMBL" id="GGL69997.1"/>
    </source>
</evidence>
<dbReference type="Pfam" id="PF15915">
    <property type="entry name" value="BAT"/>
    <property type="match status" value="1"/>
</dbReference>
<organism evidence="2 3">
    <name type="scientific">Halocalculus aciditolerans</name>
    <dbReference type="NCBI Taxonomy" id="1383812"/>
    <lineage>
        <taxon>Archaea</taxon>
        <taxon>Methanobacteriati</taxon>
        <taxon>Methanobacteriota</taxon>
        <taxon>Stenosarchaea group</taxon>
        <taxon>Halobacteria</taxon>
        <taxon>Halobacteriales</taxon>
        <taxon>Halobacteriaceae</taxon>
        <taxon>Halocalculus</taxon>
    </lineage>
</organism>
<keyword evidence="3" id="KW-1185">Reference proteome</keyword>
<comment type="caution">
    <text evidence="2">The sequence shown here is derived from an EMBL/GenBank/DDBJ whole genome shotgun (WGS) entry which is preliminary data.</text>
</comment>
<reference evidence="2" key="2">
    <citation type="submission" date="2020-09" db="EMBL/GenBank/DDBJ databases">
        <authorList>
            <person name="Sun Q."/>
            <person name="Ohkuma M."/>
        </authorList>
    </citation>
    <scope>NUCLEOTIDE SEQUENCE</scope>
    <source>
        <strain evidence="2">JCM 19596</strain>
    </source>
</reference>
<reference evidence="2" key="1">
    <citation type="journal article" date="2014" name="Int. J. Syst. Evol. Microbiol.">
        <title>Complete genome sequence of Corynebacterium casei LMG S-19264T (=DSM 44701T), isolated from a smear-ripened cheese.</title>
        <authorList>
            <consortium name="US DOE Joint Genome Institute (JGI-PGF)"/>
            <person name="Walter F."/>
            <person name="Albersmeier A."/>
            <person name="Kalinowski J."/>
            <person name="Ruckert C."/>
        </authorList>
    </citation>
    <scope>NUCLEOTIDE SEQUENCE</scope>
    <source>
        <strain evidence="2">JCM 19596</strain>
    </source>
</reference>